<dbReference type="PRINTS" id="PR01217">
    <property type="entry name" value="PRICHEXTENSN"/>
</dbReference>
<name>A0A183DQ60_9BILA</name>
<evidence type="ECO:0000256" key="1">
    <source>
        <dbReference type="SAM" id="MobiDB-lite"/>
    </source>
</evidence>
<feature type="compositionally biased region" description="Pro residues" evidence="1">
    <location>
        <begin position="62"/>
        <end position="112"/>
    </location>
</feature>
<evidence type="ECO:0000313" key="4">
    <source>
        <dbReference type="WBParaSite" id="GPUH_0001086401-mRNA-1"/>
    </source>
</evidence>
<evidence type="ECO:0000313" key="3">
    <source>
        <dbReference type="Proteomes" id="UP000271098"/>
    </source>
</evidence>
<proteinExistence type="predicted"/>
<accession>A0A183DQ60</accession>
<dbReference type="EMBL" id="UYRT01078191">
    <property type="protein sequence ID" value="VDN17996.1"/>
    <property type="molecule type" value="Genomic_DNA"/>
</dbReference>
<organism evidence="4">
    <name type="scientific">Gongylonema pulchrum</name>
    <dbReference type="NCBI Taxonomy" id="637853"/>
    <lineage>
        <taxon>Eukaryota</taxon>
        <taxon>Metazoa</taxon>
        <taxon>Ecdysozoa</taxon>
        <taxon>Nematoda</taxon>
        <taxon>Chromadorea</taxon>
        <taxon>Rhabditida</taxon>
        <taxon>Spirurina</taxon>
        <taxon>Spiruromorpha</taxon>
        <taxon>Spiruroidea</taxon>
        <taxon>Gongylonematidae</taxon>
        <taxon>Gongylonema</taxon>
    </lineage>
</organism>
<sequence>MTIAEWPIKHGRTPFFPLRPMHHRPVSRDSDETASESLEDEGEDWIPFGRRDDLEKSRLPMYRPPRPPPPPPPFYYPPRTPPPPPPPPPYLPPSPYYFPPRPSPFMPPPLQEPPRRPPPRRVLDDQDTGLAPPTFGSGSSCCGPKTTPVSSALPPLAPITPLSSVAPIAPLSLAPAQPAPLTVPLFSAAAPPPAQPLFGTAPLQPAPMTVPLFSAAPPPVQPLFGTAPMLAPSVQQPAFGAPVFSAAAPTATNFEETVERGTLQVFLLFNMGRQ</sequence>
<reference evidence="4" key="1">
    <citation type="submission" date="2016-06" db="UniProtKB">
        <authorList>
            <consortium name="WormBaseParasite"/>
        </authorList>
    </citation>
    <scope>IDENTIFICATION</scope>
</reference>
<keyword evidence="3" id="KW-1185">Reference proteome</keyword>
<feature type="compositionally biased region" description="Basic and acidic residues" evidence="1">
    <location>
        <begin position="49"/>
        <end position="58"/>
    </location>
</feature>
<gene>
    <name evidence="2" type="ORF">GPUH_LOCUS10851</name>
</gene>
<dbReference type="Proteomes" id="UP000271098">
    <property type="component" value="Unassembled WGS sequence"/>
</dbReference>
<dbReference type="WBParaSite" id="GPUH_0001086401-mRNA-1">
    <property type="protein sequence ID" value="GPUH_0001086401-mRNA-1"/>
    <property type="gene ID" value="GPUH_0001086401"/>
</dbReference>
<protein>
    <submittedName>
        <fullName evidence="4">Vegetative cell wall protein gp1-like</fullName>
    </submittedName>
</protein>
<evidence type="ECO:0000313" key="2">
    <source>
        <dbReference type="EMBL" id="VDN17996.1"/>
    </source>
</evidence>
<dbReference type="AlphaFoldDB" id="A0A183DQ60"/>
<feature type="region of interest" description="Disordered" evidence="1">
    <location>
        <begin position="1"/>
        <end position="146"/>
    </location>
</feature>
<feature type="compositionally biased region" description="Acidic residues" evidence="1">
    <location>
        <begin position="32"/>
        <end position="44"/>
    </location>
</feature>
<reference evidence="2 3" key="2">
    <citation type="submission" date="2018-11" db="EMBL/GenBank/DDBJ databases">
        <authorList>
            <consortium name="Pathogen Informatics"/>
        </authorList>
    </citation>
    <scope>NUCLEOTIDE SEQUENCE [LARGE SCALE GENOMIC DNA]</scope>
</reference>